<accession>A0A084SV47</accession>
<dbReference type="EMBL" id="JPMI01000098">
    <property type="protein sequence ID" value="KFA92332.1"/>
    <property type="molecule type" value="Genomic_DNA"/>
</dbReference>
<dbReference type="RefSeq" id="WP_043395359.1">
    <property type="nucleotide sequence ID" value="NZ_JPMI01000098.1"/>
</dbReference>
<dbReference type="Proteomes" id="UP000028547">
    <property type="component" value="Unassembled WGS sequence"/>
</dbReference>
<proteinExistence type="predicted"/>
<organism evidence="1 2">
    <name type="scientific">Archangium violaceum Cb vi76</name>
    <dbReference type="NCBI Taxonomy" id="1406225"/>
    <lineage>
        <taxon>Bacteria</taxon>
        <taxon>Pseudomonadati</taxon>
        <taxon>Myxococcota</taxon>
        <taxon>Myxococcia</taxon>
        <taxon>Myxococcales</taxon>
        <taxon>Cystobacterineae</taxon>
        <taxon>Archangiaceae</taxon>
        <taxon>Archangium</taxon>
    </lineage>
</organism>
<sequence>MSMDPPSTSKAFDFEKTLEELEQLADEQAQQPARVDAIESAALALHFIHELGRLDDFREHLRNFRTGQRPSVGAAPSFDSMSEAMDWLRAQREPRYGARVNVVGVPHVVMRERADRWFLIPAPRTPPEAPEGP</sequence>
<protein>
    <submittedName>
        <fullName evidence="1">Uncharacterized protein</fullName>
    </submittedName>
</protein>
<dbReference type="AlphaFoldDB" id="A0A084SV47"/>
<comment type="caution">
    <text evidence="1">The sequence shown here is derived from an EMBL/GenBank/DDBJ whole genome shotgun (WGS) entry which is preliminary data.</text>
</comment>
<evidence type="ECO:0000313" key="2">
    <source>
        <dbReference type="Proteomes" id="UP000028547"/>
    </source>
</evidence>
<name>A0A084SV47_9BACT</name>
<reference evidence="1 2" key="1">
    <citation type="submission" date="2014-07" db="EMBL/GenBank/DDBJ databases">
        <title>Draft Genome Sequence of Gephyronic Acid Producer, Cystobacter violaceus Strain Cb vi76.</title>
        <authorList>
            <person name="Stevens D.C."/>
            <person name="Young J."/>
            <person name="Carmichael R."/>
            <person name="Tan J."/>
            <person name="Taylor R.E."/>
        </authorList>
    </citation>
    <scope>NUCLEOTIDE SEQUENCE [LARGE SCALE GENOMIC DNA]</scope>
    <source>
        <strain evidence="1 2">Cb vi76</strain>
    </source>
</reference>
<gene>
    <name evidence="1" type="ORF">Q664_16135</name>
</gene>
<evidence type="ECO:0000313" key="1">
    <source>
        <dbReference type="EMBL" id="KFA92332.1"/>
    </source>
</evidence>